<dbReference type="Gene3D" id="3.40.50.300">
    <property type="entry name" value="P-loop containing nucleotide triphosphate hydrolases"/>
    <property type="match status" value="1"/>
</dbReference>
<dbReference type="Gene3D" id="1.10.287.110">
    <property type="entry name" value="DnaJ domain"/>
    <property type="match status" value="1"/>
</dbReference>
<dbReference type="InterPro" id="IPR030231">
    <property type="entry name" value="Gpn2"/>
</dbReference>
<name>A0AAW2X8N8_9LAMI</name>
<evidence type="ECO:0000259" key="5">
    <source>
        <dbReference type="PROSITE" id="PS50076"/>
    </source>
</evidence>
<dbReference type="InterPro" id="IPR036869">
    <property type="entry name" value="J_dom_sf"/>
</dbReference>
<reference evidence="6" key="2">
    <citation type="journal article" date="2024" name="Plant">
        <title>Genomic evolution and insights into agronomic trait innovations of Sesamum species.</title>
        <authorList>
            <person name="Miao H."/>
            <person name="Wang L."/>
            <person name="Qu L."/>
            <person name="Liu H."/>
            <person name="Sun Y."/>
            <person name="Le M."/>
            <person name="Wang Q."/>
            <person name="Wei S."/>
            <person name="Zheng Y."/>
            <person name="Lin W."/>
            <person name="Duan Y."/>
            <person name="Cao H."/>
            <person name="Xiong S."/>
            <person name="Wang X."/>
            <person name="Wei L."/>
            <person name="Li C."/>
            <person name="Ma Q."/>
            <person name="Ju M."/>
            <person name="Zhao R."/>
            <person name="Li G."/>
            <person name="Mu C."/>
            <person name="Tian Q."/>
            <person name="Mei H."/>
            <person name="Zhang T."/>
            <person name="Gao T."/>
            <person name="Zhang H."/>
        </authorList>
    </citation>
    <scope>NUCLEOTIDE SEQUENCE</scope>
    <source>
        <strain evidence="6">KEN1</strain>
    </source>
</reference>
<proteinExistence type="inferred from homology"/>
<evidence type="ECO:0000256" key="2">
    <source>
        <dbReference type="ARBA" id="ARBA00022741"/>
    </source>
</evidence>
<dbReference type="SUPFAM" id="SSF46565">
    <property type="entry name" value="Chaperone J-domain"/>
    <property type="match status" value="1"/>
</dbReference>
<dbReference type="SUPFAM" id="SSF52540">
    <property type="entry name" value="P-loop containing nucleoside triphosphate hydrolases"/>
    <property type="match status" value="1"/>
</dbReference>
<dbReference type="GO" id="GO:0016787">
    <property type="term" value="F:hydrolase activity"/>
    <property type="evidence" value="ECO:0007669"/>
    <property type="project" value="UniProtKB-KW"/>
</dbReference>
<keyword evidence="2" id="KW-0547">Nucleotide-binding</keyword>
<dbReference type="GO" id="GO:0005525">
    <property type="term" value="F:GTP binding"/>
    <property type="evidence" value="ECO:0007669"/>
    <property type="project" value="UniProtKB-KW"/>
</dbReference>
<dbReference type="CDD" id="cd06257">
    <property type="entry name" value="DnaJ"/>
    <property type="match status" value="1"/>
</dbReference>
<evidence type="ECO:0000256" key="4">
    <source>
        <dbReference type="ARBA" id="ARBA00023134"/>
    </source>
</evidence>
<protein>
    <submittedName>
        <fullName evidence="6">GPN-loop GTPase QQT1</fullName>
    </submittedName>
</protein>
<dbReference type="EMBL" id="JACGWN010000005">
    <property type="protein sequence ID" value="KAL0450198.1"/>
    <property type="molecule type" value="Genomic_DNA"/>
</dbReference>
<evidence type="ECO:0000256" key="1">
    <source>
        <dbReference type="ARBA" id="ARBA00005290"/>
    </source>
</evidence>
<reference evidence="6" key="1">
    <citation type="submission" date="2020-06" db="EMBL/GenBank/DDBJ databases">
        <authorList>
            <person name="Li T."/>
            <person name="Hu X."/>
            <person name="Zhang T."/>
            <person name="Song X."/>
            <person name="Zhang H."/>
            <person name="Dai N."/>
            <person name="Sheng W."/>
            <person name="Hou X."/>
            <person name="Wei L."/>
        </authorList>
    </citation>
    <scope>NUCLEOTIDE SEQUENCE</scope>
    <source>
        <strain evidence="6">KEN1</strain>
        <tissue evidence="6">Leaf</tissue>
    </source>
</reference>
<dbReference type="PANTHER" id="PTHR45286">
    <property type="entry name" value="CHAPERONE DNAJ-DOMAIN SUPERFAMILY PROTEIN"/>
    <property type="match status" value="1"/>
</dbReference>
<keyword evidence="4" id="KW-0342">GTP-binding</keyword>
<evidence type="ECO:0000313" key="6">
    <source>
        <dbReference type="EMBL" id="KAL0450198.1"/>
    </source>
</evidence>
<evidence type="ECO:0000256" key="3">
    <source>
        <dbReference type="ARBA" id="ARBA00022801"/>
    </source>
</evidence>
<dbReference type="Pfam" id="PF00226">
    <property type="entry name" value="DnaJ"/>
    <property type="match status" value="1"/>
</dbReference>
<keyword evidence="3" id="KW-0378">Hydrolase</keyword>
<dbReference type="InterPro" id="IPR004130">
    <property type="entry name" value="Gpn"/>
</dbReference>
<dbReference type="InterPro" id="IPR027417">
    <property type="entry name" value="P-loop_NTPase"/>
</dbReference>
<dbReference type="InterPro" id="IPR001623">
    <property type="entry name" value="DnaJ_domain"/>
</dbReference>
<sequence length="935" mass="106584">MAYATNFASLQRLLRRRRLPITSSPTQFSSDVYGSTLASSPIFLLFLYPSFCDKRRLSTSAEWTAPPEFAGMNAYDILGVSHASSFAEIKAAFRKLAKETHPDLAHSQKIPLMLPILSDSTKRAHYDRHIISQRTFTERQSKRDTVIFNYNSHGYPVKQMEVVEWLKWYRYTINDILSERRVTAGSGYFDVLERDFYSALHAAYYGPEIESVDLLPNCFEAEERSMDTTSEVLHLVSGRDLFGMVCLGNKYRELSHGYNGKLTSSTSGSVQLAYNSRAQPEPDVAEGNNFQKQSMSTDYQSSDAYSALELHLCGRVVAVATRVPAKSLNITKDEAAEDLIHVYLTSCEEPGHLSPEDRSTDSPVGSRIPLGIIKGLGTTSEEGTCYVYNNSGMKTHMIMKHRTMLVKHLHWFRIGKEVSVCECRCSRARLPPSKFWLFEPRSALHDIGGWYVETFGRDYKGKTVPAQRYWDGLDTNQHFEERLHPAMYLLALAYRTLDIEDLRRGKRTIKDRVEAKMSREITDSQVHVRNTYLARYGIPELVLYVISISTYSFDLDLILTQTHLYTATKCIMTCNSETSVLQRLGPQKICVHACTVVLPLKDLKLAPAIGIPRTVKVINQIPLRCRKISRETVRSDFKNSDLRLSPSQATARRETFSNSKLPVSSSSLLNSHRDTVANYSTYTHKQSNFQESSQKEKWFSVRKVAVINLDPANDALPYECTINIEDLIKLSDVMAEHSLGPNGGLVYCMDYLEKNIDWLESRLKPLLKDHYLLFDFPGQVELFFLHQNAKRVIMKLIKNLNLRLTAVHLVDAHLCSDPGKYVSALLLSLSTMLHLELPHVNVLSKIDLIESYGKLAFNLDFYTDVQDLSYLQHHLDKDPRSAKHRKLTKELCEVIEDYSLVNFTTLDIQQFTVAAVQEKYMKDDEMLDNDESDDK</sequence>
<dbReference type="FunFam" id="3.40.50.300:FF:000338">
    <property type="entry name" value="GPN-loop GTPase 2"/>
    <property type="match status" value="1"/>
</dbReference>
<organism evidence="6">
    <name type="scientific">Sesamum latifolium</name>
    <dbReference type="NCBI Taxonomy" id="2727402"/>
    <lineage>
        <taxon>Eukaryota</taxon>
        <taxon>Viridiplantae</taxon>
        <taxon>Streptophyta</taxon>
        <taxon>Embryophyta</taxon>
        <taxon>Tracheophyta</taxon>
        <taxon>Spermatophyta</taxon>
        <taxon>Magnoliopsida</taxon>
        <taxon>eudicotyledons</taxon>
        <taxon>Gunneridae</taxon>
        <taxon>Pentapetalae</taxon>
        <taxon>asterids</taxon>
        <taxon>lamiids</taxon>
        <taxon>Lamiales</taxon>
        <taxon>Pedaliaceae</taxon>
        <taxon>Sesamum</taxon>
    </lineage>
</organism>
<dbReference type="CDD" id="cd17871">
    <property type="entry name" value="GPN2"/>
    <property type="match status" value="1"/>
</dbReference>
<comment type="similarity">
    <text evidence="1">Belongs to the GPN-loop GTPase family.</text>
</comment>
<comment type="caution">
    <text evidence="6">The sequence shown here is derived from an EMBL/GenBank/DDBJ whole genome shotgun (WGS) entry which is preliminary data.</text>
</comment>
<dbReference type="PROSITE" id="PS50076">
    <property type="entry name" value="DNAJ_2"/>
    <property type="match status" value="1"/>
</dbReference>
<dbReference type="Pfam" id="PF03029">
    <property type="entry name" value="ATP_bind_1"/>
    <property type="match status" value="1"/>
</dbReference>
<dbReference type="AlphaFoldDB" id="A0AAW2X8N8"/>
<dbReference type="PANTHER" id="PTHR45286:SF1">
    <property type="entry name" value="CHAPERONE DNAJ-DOMAIN SUPERFAMILY PROTEIN"/>
    <property type="match status" value="1"/>
</dbReference>
<gene>
    <name evidence="6" type="ORF">Slati_1576200</name>
</gene>
<feature type="domain" description="J" evidence="5">
    <location>
        <begin position="73"/>
        <end position="130"/>
    </location>
</feature>
<dbReference type="SMART" id="SM00271">
    <property type="entry name" value="DnaJ"/>
    <property type="match status" value="1"/>
</dbReference>
<accession>A0AAW2X8N8</accession>